<feature type="transmembrane region" description="Helical" evidence="8">
    <location>
        <begin position="286"/>
        <end position="305"/>
    </location>
</feature>
<evidence type="ECO:0000256" key="7">
    <source>
        <dbReference type="ARBA" id="ARBA00023177"/>
    </source>
</evidence>
<keyword evidence="7 8" id="KW-0924">Ammonia transport</keyword>
<evidence type="ECO:0000256" key="8">
    <source>
        <dbReference type="RuleBase" id="RU362002"/>
    </source>
</evidence>
<evidence type="ECO:0000259" key="10">
    <source>
        <dbReference type="Pfam" id="PF00909"/>
    </source>
</evidence>
<comment type="subcellular location">
    <subcellularLocation>
        <location evidence="8">Cell membrane</location>
        <topology evidence="8">Multi-pass membrane protein</topology>
    </subcellularLocation>
    <subcellularLocation>
        <location evidence="1">Membrane</location>
        <topology evidence="1">Multi-pass membrane protein</topology>
    </subcellularLocation>
</comment>
<name>A0ABP3FC26_9GAMM</name>
<evidence type="ECO:0000256" key="2">
    <source>
        <dbReference type="ARBA" id="ARBA00005887"/>
    </source>
</evidence>
<comment type="similarity">
    <text evidence="2 8">Belongs to the ammonia transporter channel (TC 1.A.11.2) family.</text>
</comment>
<dbReference type="NCBIfam" id="TIGR00836">
    <property type="entry name" value="amt"/>
    <property type="match status" value="1"/>
</dbReference>
<dbReference type="SUPFAM" id="SSF111352">
    <property type="entry name" value="Ammonium transporter"/>
    <property type="match status" value="1"/>
</dbReference>
<keyword evidence="6 8" id="KW-0472">Membrane</keyword>
<feature type="transmembrane region" description="Helical" evidence="8">
    <location>
        <begin position="341"/>
        <end position="363"/>
    </location>
</feature>
<evidence type="ECO:0000256" key="5">
    <source>
        <dbReference type="ARBA" id="ARBA00022989"/>
    </source>
</evidence>
<feature type="transmembrane region" description="Helical" evidence="8">
    <location>
        <begin position="119"/>
        <end position="139"/>
    </location>
</feature>
<feature type="transmembrane region" description="Helical" evidence="8">
    <location>
        <begin position="146"/>
        <end position="167"/>
    </location>
</feature>
<keyword evidence="9" id="KW-0732">Signal</keyword>
<organism evidence="11 12">
    <name type="scientific">Psychrobacter aestuarii</name>
    <dbReference type="NCBI Taxonomy" id="556327"/>
    <lineage>
        <taxon>Bacteria</taxon>
        <taxon>Pseudomonadati</taxon>
        <taxon>Pseudomonadota</taxon>
        <taxon>Gammaproteobacteria</taxon>
        <taxon>Moraxellales</taxon>
        <taxon>Moraxellaceae</taxon>
        <taxon>Psychrobacter</taxon>
    </lineage>
</organism>
<evidence type="ECO:0000313" key="12">
    <source>
        <dbReference type="Proteomes" id="UP001501787"/>
    </source>
</evidence>
<evidence type="ECO:0000256" key="3">
    <source>
        <dbReference type="ARBA" id="ARBA00022448"/>
    </source>
</evidence>
<dbReference type="PANTHER" id="PTHR11730">
    <property type="entry name" value="AMMONIUM TRANSPORTER"/>
    <property type="match status" value="1"/>
</dbReference>
<feature type="signal peptide" evidence="9">
    <location>
        <begin position="1"/>
        <end position="23"/>
    </location>
</feature>
<evidence type="ECO:0000256" key="9">
    <source>
        <dbReference type="SAM" id="SignalP"/>
    </source>
</evidence>
<feature type="transmembrane region" description="Helical" evidence="8">
    <location>
        <begin position="80"/>
        <end position="99"/>
    </location>
</feature>
<feature type="transmembrane region" description="Helical" evidence="8">
    <location>
        <begin position="187"/>
        <end position="208"/>
    </location>
</feature>
<dbReference type="Gene3D" id="1.10.3430.10">
    <property type="entry name" value="Ammonium transporter AmtB like domains"/>
    <property type="match status" value="1"/>
</dbReference>
<feature type="transmembrane region" description="Helical" evidence="8">
    <location>
        <begin position="39"/>
        <end position="59"/>
    </location>
</feature>
<dbReference type="Proteomes" id="UP001501787">
    <property type="component" value="Unassembled WGS sequence"/>
</dbReference>
<keyword evidence="5 8" id="KW-1133">Transmembrane helix</keyword>
<dbReference type="InterPro" id="IPR024041">
    <property type="entry name" value="NH4_transpt_AmtB-like_dom"/>
</dbReference>
<dbReference type="EMBL" id="BAAAFR010000001">
    <property type="protein sequence ID" value="GAA0309131.1"/>
    <property type="molecule type" value="Genomic_DNA"/>
</dbReference>
<reference evidence="12" key="1">
    <citation type="journal article" date="2019" name="Int. J. Syst. Evol. Microbiol.">
        <title>The Global Catalogue of Microorganisms (GCM) 10K type strain sequencing project: providing services to taxonomists for standard genome sequencing and annotation.</title>
        <authorList>
            <consortium name="The Broad Institute Genomics Platform"/>
            <consortium name="The Broad Institute Genome Sequencing Center for Infectious Disease"/>
            <person name="Wu L."/>
            <person name="Ma J."/>
        </authorList>
    </citation>
    <scope>NUCLEOTIDE SEQUENCE [LARGE SCALE GENOMIC DNA]</scope>
    <source>
        <strain evidence="12">JCM 16343</strain>
    </source>
</reference>
<keyword evidence="3 8" id="KW-0813">Transport</keyword>
<comment type="caution">
    <text evidence="11">The sequence shown here is derived from an EMBL/GenBank/DDBJ whole genome shotgun (WGS) entry which is preliminary data.</text>
</comment>
<proteinExistence type="inferred from homology"/>
<keyword evidence="12" id="KW-1185">Reference proteome</keyword>
<gene>
    <name evidence="11" type="ORF">GCM10009129_02850</name>
</gene>
<feature type="transmembrane region" description="Helical" evidence="8">
    <location>
        <begin position="229"/>
        <end position="246"/>
    </location>
</feature>
<feature type="transmembrane region" description="Helical" evidence="8">
    <location>
        <begin position="375"/>
        <end position="398"/>
    </location>
</feature>
<dbReference type="Pfam" id="PF00909">
    <property type="entry name" value="Ammonium_transp"/>
    <property type="match status" value="1"/>
</dbReference>
<feature type="transmembrane region" description="Helical" evidence="8">
    <location>
        <begin position="258"/>
        <end position="279"/>
    </location>
</feature>
<dbReference type="InterPro" id="IPR029020">
    <property type="entry name" value="Ammonium/urea_transptr"/>
</dbReference>
<protein>
    <recommendedName>
        <fullName evidence="8">Ammonium transporter</fullName>
    </recommendedName>
</protein>
<accession>A0ABP3FC26</accession>
<evidence type="ECO:0000256" key="4">
    <source>
        <dbReference type="ARBA" id="ARBA00022692"/>
    </source>
</evidence>
<dbReference type="InterPro" id="IPR018047">
    <property type="entry name" value="Ammonium_transpt_CS"/>
</dbReference>
<evidence type="ECO:0000256" key="1">
    <source>
        <dbReference type="ARBA" id="ARBA00004141"/>
    </source>
</evidence>
<feature type="transmembrane region" description="Helical" evidence="8">
    <location>
        <begin position="311"/>
        <end position="329"/>
    </location>
</feature>
<feature type="domain" description="Ammonium transporter AmtB-like" evidence="10">
    <location>
        <begin position="40"/>
        <end position="425"/>
    </location>
</feature>
<keyword evidence="4 8" id="KW-0812">Transmembrane</keyword>
<dbReference type="PANTHER" id="PTHR11730:SF6">
    <property type="entry name" value="AMMONIUM TRANSPORTER"/>
    <property type="match status" value="1"/>
</dbReference>
<dbReference type="InterPro" id="IPR001905">
    <property type="entry name" value="Ammonium_transpt"/>
</dbReference>
<dbReference type="PROSITE" id="PS01219">
    <property type="entry name" value="AMMONIUM_TRANSP"/>
    <property type="match status" value="1"/>
</dbReference>
<evidence type="ECO:0000256" key="6">
    <source>
        <dbReference type="ARBA" id="ARBA00023136"/>
    </source>
</evidence>
<sequence length="443" mass="46945">MGAGIKAMLVGGLLLVGIGQAQAAEAVLSVTELLEYQNIAWIIWAAVLVFFMQAGFALLESGSVRAKNAVNVMMKNYTDMCIGGLCFYLLGFGLLMGNNDTGFFGSDHFMPTNLSNLEWAILFFQMMFAATAVTIASGAMAERVSFVGYAIAACVICLFIYPVFASWAWGGYFGGAGWLAERGFVDFAGSTVVHSIGGWLALAGIIVIGPRLGRFAPDGTPRLIAGHNMTLLALGGFILWFGWFGFNAGSTLSITGNIGLIALNTFMAAVSAVVCYTLICFSMKKAILLSDSINASLIGLVAITAGCATTTPLFAIIIGMVASGVYIISKQLLLKLQIDDVVSAVAVHGFGGVWGTLAAGLFYSGDLFNLSRLGVQAMGAGAGLVWGLGLGLLMYKLIDVTFGLKASRLHEQRGLDYTEHAELGYPEFQKQLFDAKGLSERHL</sequence>
<feature type="chain" id="PRO_5046846573" description="Ammonium transporter" evidence="9">
    <location>
        <begin position="24"/>
        <end position="443"/>
    </location>
</feature>
<evidence type="ECO:0000313" key="11">
    <source>
        <dbReference type="EMBL" id="GAA0309131.1"/>
    </source>
</evidence>